<evidence type="ECO:0000313" key="1">
    <source>
        <dbReference type="EMBL" id="MCH5596893.1"/>
    </source>
</evidence>
<dbReference type="Gene3D" id="3.40.50.10090">
    <property type="match status" value="1"/>
</dbReference>
<dbReference type="SUPFAM" id="SSF69618">
    <property type="entry name" value="HemD-like"/>
    <property type="match status" value="1"/>
</dbReference>
<dbReference type="InterPro" id="IPR036108">
    <property type="entry name" value="4pyrrol_syn_uPrphyn_synt_sf"/>
</dbReference>
<dbReference type="RefSeq" id="WP_240829467.1">
    <property type="nucleotide sequence ID" value="NZ_JAKWBL010000001.1"/>
</dbReference>
<sequence length="156" mass="17807">MNVLSTKILDDAIVKKAAEHSINISCLPFIESRQINKEELAATINMLAEKQINAIFTSSKSVAAVASVLPQQPRWTIYCLFGATKQNVQKYFPEAIIHANAKDSAALAEQIIKDGLREIHFFVAIKEWIQFLKSWLTRRFCCISIRCTQLRQRRIK</sequence>
<reference evidence="1 2" key="1">
    <citation type="submission" date="2022-02" db="EMBL/GenBank/DDBJ databases">
        <authorList>
            <person name="Min J."/>
        </authorList>
    </citation>
    <scope>NUCLEOTIDE SEQUENCE [LARGE SCALE GENOMIC DNA]</scope>
    <source>
        <strain evidence="1 2">GR10-1</strain>
    </source>
</reference>
<protein>
    <recommendedName>
        <fullName evidence="3">Tetrapyrrole biosynthesis uroporphyrinogen III synthase domain-containing protein</fullName>
    </recommendedName>
</protein>
<accession>A0ABS9SEW6</accession>
<evidence type="ECO:0008006" key="3">
    <source>
        <dbReference type="Google" id="ProtNLM"/>
    </source>
</evidence>
<name>A0ABS9SEW6_9BACT</name>
<keyword evidence="2" id="KW-1185">Reference proteome</keyword>
<dbReference type="Proteomes" id="UP001202248">
    <property type="component" value="Unassembled WGS sequence"/>
</dbReference>
<comment type="caution">
    <text evidence="1">The sequence shown here is derived from an EMBL/GenBank/DDBJ whole genome shotgun (WGS) entry which is preliminary data.</text>
</comment>
<organism evidence="1 2">
    <name type="scientific">Niabella ginsengisoli</name>
    <dbReference type="NCBI Taxonomy" id="522298"/>
    <lineage>
        <taxon>Bacteria</taxon>
        <taxon>Pseudomonadati</taxon>
        <taxon>Bacteroidota</taxon>
        <taxon>Chitinophagia</taxon>
        <taxon>Chitinophagales</taxon>
        <taxon>Chitinophagaceae</taxon>
        <taxon>Niabella</taxon>
    </lineage>
</organism>
<evidence type="ECO:0000313" key="2">
    <source>
        <dbReference type="Proteomes" id="UP001202248"/>
    </source>
</evidence>
<proteinExistence type="predicted"/>
<gene>
    <name evidence="1" type="ORF">MKP09_02615</name>
</gene>
<dbReference type="EMBL" id="JAKWBL010000001">
    <property type="protein sequence ID" value="MCH5596893.1"/>
    <property type="molecule type" value="Genomic_DNA"/>
</dbReference>